<evidence type="ECO:0000313" key="3">
    <source>
        <dbReference type="Proteomes" id="UP000321440"/>
    </source>
</evidence>
<gene>
    <name evidence="2" type="ORF">AHA02nite_14500</name>
</gene>
<dbReference type="RefSeq" id="WP_146815816.1">
    <property type="nucleotide sequence ID" value="NZ_BJYA01000009.1"/>
</dbReference>
<dbReference type="EMBL" id="BJYA01000009">
    <property type="protein sequence ID" value="GEN45674.1"/>
    <property type="molecule type" value="Genomic_DNA"/>
</dbReference>
<proteinExistence type="predicted"/>
<keyword evidence="1" id="KW-1133">Transmembrane helix</keyword>
<evidence type="ECO:0000256" key="1">
    <source>
        <dbReference type="SAM" id="Phobius"/>
    </source>
</evidence>
<sequence length="72" mass="8317">MDSVNWFDFITPTSFSSSVIIGIIIVLILMFIVWIQVKKIKFIISLFITGTITVIVLALLLDWLGYYDWMSL</sequence>
<dbReference type="AlphaFoldDB" id="A0A511W3K5"/>
<protein>
    <submittedName>
        <fullName evidence="2">Uncharacterized protein</fullName>
    </submittedName>
</protein>
<keyword evidence="3" id="KW-1185">Reference proteome</keyword>
<name>A0A511W3K5_9BACI</name>
<reference evidence="2 3" key="1">
    <citation type="submission" date="2019-07" db="EMBL/GenBank/DDBJ databases">
        <title>Whole genome shotgun sequence of Alkalibacillus haloalkaliphilus NBRC 103110.</title>
        <authorList>
            <person name="Hosoyama A."/>
            <person name="Uohara A."/>
            <person name="Ohji S."/>
            <person name="Ichikawa N."/>
        </authorList>
    </citation>
    <scope>NUCLEOTIDE SEQUENCE [LARGE SCALE GENOMIC DNA]</scope>
    <source>
        <strain evidence="2 3">NBRC 103110</strain>
    </source>
</reference>
<dbReference type="Proteomes" id="UP000321440">
    <property type="component" value="Unassembled WGS sequence"/>
</dbReference>
<keyword evidence="1" id="KW-0812">Transmembrane</keyword>
<accession>A0A511W3K5</accession>
<comment type="caution">
    <text evidence="2">The sequence shown here is derived from an EMBL/GenBank/DDBJ whole genome shotgun (WGS) entry which is preliminary data.</text>
</comment>
<feature type="transmembrane region" description="Helical" evidence="1">
    <location>
        <begin position="15"/>
        <end position="35"/>
    </location>
</feature>
<organism evidence="2 3">
    <name type="scientific">Alkalibacillus haloalkaliphilus</name>
    <dbReference type="NCBI Taxonomy" id="94136"/>
    <lineage>
        <taxon>Bacteria</taxon>
        <taxon>Bacillati</taxon>
        <taxon>Bacillota</taxon>
        <taxon>Bacilli</taxon>
        <taxon>Bacillales</taxon>
        <taxon>Bacillaceae</taxon>
        <taxon>Alkalibacillus</taxon>
    </lineage>
</organism>
<keyword evidence="1" id="KW-0472">Membrane</keyword>
<feature type="transmembrane region" description="Helical" evidence="1">
    <location>
        <begin position="42"/>
        <end position="66"/>
    </location>
</feature>
<evidence type="ECO:0000313" key="2">
    <source>
        <dbReference type="EMBL" id="GEN45674.1"/>
    </source>
</evidence>